<gene>
    <name evidence="2" type="ORF">COW24_03805</name>
</gene>
<evidence type="ECO:0000313" key="3">
    <source>
        <dbReference type="Proteomes" id="UP000230292"/>
    </source>
</evidence>
<protein>
    <recommendedName>
        <fullName evidence="4">DUF11 domain-containing protein</fullName>
    </recommendedName>
</protein>
<evidence type="ECO:0000256" key="1">
    <source>
        <dbReference type="SAM" id="Phobius"/>
    </source>
</evidence>
<dbReference type="EMBL" id="PFGC01000041">
    <property type="protein sequence ID" value="PIW36784.1"/>
    <property type="molecule type" value="Genomic_DNA"/>
</dbReference>
<comment type="caution">
    <text evidence="2">The sequence shown here is derived from an EMBL/GenBank/DDBJ whole genome shotgun (WGS) entry which is preliminary data.</text>
</comment>
<dbReference type="AlphaFoldDB" id="A0A2M7H3J3"/>
<keyword evidence="1" id="KW-0472">Membrane</keyword>
<dbReference type="Proteomes" id="UP000230292">
    <property type="component" value="Unassembled WGS sequence"/>
</dbReference>
<sequence length="621" mass="67071">MKSDIAKTEQTKQRFHHRHLPNFTRLTKFIWWKFSHLYFPIWIHFMTDKYEGRRHHLVVDIIYSVVTFILIAVNLAMGIWYYLYFVPADLELQIVTTSEVVSGEPMHVNVIYSNPGRDLKQATMDIYLPEGYIPGEQHNAHSLQHVELGSLPSGSSGVVTISGVVFGDIGETYDVRIIADYQSAGRTFYEAATHHFSVLKSSFELGLELPKAVVYGEPVEGTLVLINHSIVPRKNILLTLSAPAGFRAAGIDAGDSEAALNVFTQQITIPSIAAGQELRIPLTGIFIQPTSDEVVLGDLETEVRISGTSGVESEIIDSARLFDDGGKSNVVSLILPRVVATLKSPVALNFGFPLSSTITVRNAGNSVMQQVALKVFATGSALVPSRATAAVVKSGEREVSQSVTLNDGFLVLPVIEELAVGESATITLSIPTTILTTQNVSASLRVTGSVFAPLVDETIAIPAASSVTKFNSRVELGVDTVYTTPGGEQLGYGPNPPRAWEVTAYRVVMTLRNVNNVIAGTRVTTQLPTQVEWTGENSVSAGTELTYDESTRTVTWKIPALPPQSDAYGAQFEVWLTPNHLQIGQIPAITLDTKAVTTDAFTGSAILMSAGATSASGAVVE</sequence>
<proteinExistence type="predicted"/>
<feature type="transmembrane region" description="Helical" evidence="1">
    <location>
        <begin position="57"/>
        <end position="83"/>
    </location>
</feature>
<accession>A0A2M7H3J3</accession>
<keyword evidence="1" id="KW-1133">Transmembrane helix</keyword>
<name>A0A2M7H3J3_9BACT</name>
<evidence type="ECO:0008006" key="4">
    <source>
        <dbReference type="Google" id="ProtNLM"/>
    </source>
</evidence>
<dbReference type="Gene3D" id="2.60.40.1170">
    <property type="entry name" value="Mu homology domain, subdomain B"/>
    <property type="match status" value="1"/>
</dbReference>
<organism evidence="2 3">
    <name type="scientific">Candidatus Kerfeldbacteria bacterium CG15_BIG_FIL_POST_REV_8_21_14_020_45_12</name>
    <dbReference type="NCBI Taxonomy" id="2014247"/>
    <lineage>
        <taxon>Bacteria</taxon>
        <taxon>Candidatus Kerfeldiibacteriota</taxon>
    </lineage>
</organism>
<keyword evidence="1" id="KW-0812">Transmembrane</keyword>
<evidence type="ECO:0000313" key="2">
    <source>
        <dbReference type="EMBL" id="PIW36784.1"/>
    </source>
</evidence>
<reference evidence="2 3" key="1">
    <citation type="submission" date="2017-09" db="EMBL/GenBank/DDBJ databases">
        <title>Depth-based differentiation of microbial function through sediment-hosted aquifers and enrichment of novel symbionts in the deep terrestrial subsurface.</title>
        <authorList>
            <person name="Probst A.J."/>
            <person name="Ladd B."/>
            <person name="Jarett J.K."/>
            <person name="Geller-Mcgrath D.E."/>
            <person name="Sieber C.M."/>
            <person name="Emerson J.B."/>
            <person name="Anantharaman K."/>
            <person name="Thomas B.C."/>
            <person name="Malmstrom R."/>
            <person name="Stieglmeier M."/>
            <person name="Klingl A."/>
            <person name="Woyke T."/>
            <person name="Ryan C.M."/>
            <person name="Banfield J.F."/>
        </authorList>
    </citation>
    <scope>NUCLEOTIDE SEQUENCE [LARGE SCALE GENOMIC DNA]</scope>
    <source>
        <strain evidence="2">CG15_BIG_FIL_POST_REV_8_21_14_020_45_12</strain>
    </source>
</reference>